<evidence type="ECO:0008006" key="4">
    <source>
        <dbReference type="Google" id="ProtNLM"/>
    </source>
</evidence>
<proteinExistence type="predicted"/>
<organism evidence="2 3">
    <name type="scientific">Legionella parisiensis</name>
    <dbReference type="NCBI Taxonomy" id="45071"/>
    <lineage>
        <taxon>Bacteria</taxon>
        <taxon>Pseudomonadati</taxon>
        <taxon>Pseudomonadota</taxon>
        <taxon>Gammaproteobacteria</taxon>
        <taxon>Legionellales</taxon>
        <taxon>Legionellaceae</taxon>
        <taxon>Legionella</taxon>
    </lineage>
</organism>
<reference evidence="2 3" key="1">
    <citation type="submission" date="2016-02" db="EMBL/GenBank/DDBJ databases">
        <title>Secondary metabolites in Legionella.</title>
        <authorList>
            <person name="Tobias N.J."/>
            <person name="Bode H.B."/>
        </authorList>
    </citation>
    <scope>NUCLEOTIDE SEQUENCE [LARGE SCALE GENOMIC DNA]</scope>
    <source>
        <strain evidence="2 3">DSM 19216</strain>
    </source>
</reference>
<keyword evidence="1" id="KW-0812">Transmembrane</keyword>
<feature type="transmembrane region" description="Helical" evidence="1">
    <location>
        <begin position="162"/>
        <end position="183"/>
    </location>
</feature>
<dbReference type="EMBL" id="LSOG01000069">
    <property type="protein sequence ID" value="OEH46359.1"/>
    <property type="molecule type" value="Genomic_DNA"/>
</dbReference>
<evidence type="ECO:0000313" key="2">
    <source>
        <dbReference type="EMBL" id="OEH46359.1"/>
    </source>
</evidence>
<evidence type="ECO:0000313" key="3">
    <source>
        <dbReference type="Proteomes" id="UP000095229"/>
    </source>
</evidence>
<keyword evidence="1" id="KW-1133">Transmembrane helix</keyword>
<feature type="transmembrane region" description="Helical" evidence="1">
    <location>
        <begin position="99"/>
        <end position="123"/>
    </location>
</feature>
<sequence length="192" mass="21930">MSGLIAVILFIVSLFFSLVIFSLWLRIALRYLRVSALHPVSQLIYRITNPIVNPIQLISKQSYKPGQKYDIPAIITLVLVELLKIICISILVLNGLIPIVFIFVYIIADLIIQPCDMLFYAILIRVVMSFINPQWQGPIADFLRLLTEPLLKIGRKIVPPDISGFDFSPFIIMILLKIITLFINANLPWRLL</sequence>
<dbReference type="Pfam" id="PF02325">
    <property type="entry name" value="CCB3_YggT"/>
    <property type="match status" value="2"/>
</dbReference>
<accession>A0A1E5JPA3</accession>
<dbReference type="GO" id="GO:0016020">
    <property type="term" value="C:membrane"/>
    <property type="evidence" value="ECO:0007669"/>
    <property type="project" value="InterPro"/>
</dbReference>
<dbReference type="AlphaFoldDB" id="A0A1E5JPA3"/>
<dbReference type="RefSeq" id="WP_058518889.1">
    <property type="nucleotide sequence ID" value="NZ_CAAAIE010000001.1"/>
</dbReference>
<dbReference type="STRING" id="45071.Lpar_3312"/>
<dbReference type="OrthoDB" id="9806665at2"/>
<evidence type="ECO:0000256" key="1">
    <source>
        <dbReference type="SAM" id="Phobius"/>
    </source>
</evidence>
<gene>
    <name evidence="2" type="ORF">lpari_02698</name>
</gene>
<keyword evidence="3" id="KW-1185">Reference proteome</keyword>
<keyword evidence="1" id="KW-0472">Membrane</keyword>
<feature type="transmembrane region" description="Helical" evidence="1">
    <location>
        <begin position="6"/>
        <end position="25"/>
    </location>
</feature>
<comment type="caution">
    <text evidence="2">The sequence shown here is derived from an EMBL/GenBank/DDBJ whole genome shotgun (WGS) entry which is preliminary data.</text>
</comment>
<dbReference type="PATRIC" id="fig|45071.6.peg.3574"/>
<dbReference type="Proteomes" id="UP000095229">
    <property type="component" value="Unassembled WGS sequence"/>
</dbReference>
<protein>
    <recommendedName>
        <fullName evidence="4">YggT family protein</fullName>
    </recommendedName>
</protein>
<dbReference type="InterPro" id="IPR003425">
    <property type="entry name" value="CCB3/YggT"/>
</dbReference>
<name>A0A1E5JPA3_9GAMM</name>